<feature type="transmembrane region" description="Helical" evidence="8">
    <location>
        <begin position="246"/>
        <end position="266"/>
    </location>
</feature>
<dbReference type="Proteomes" id="UP001551675">
    <property type="component" value="Unassembled WGS sequence"/>
</dbReference>
<dbReference type="CDD" id="cd09319">
    <property type="entry name" value="TDT_like_1"/>
    <property type="match status" value="1"/>
</dbReference>
<keyword evidence="4" id="KW-1003">Cell membrane</keyword>
<evidence type="ECO:0000313" key="10">
    <source>
        <dbReference type="Proteomes" id="UP001551675"/>
    </source>
</evidence>
<evidence type="ECO:0000256" key="7">
    <source>
        <dbReference type="ARBA" id="ARBA00023136"/>
    </source>
</evidence>
<comment type="similarity">
    <text evidence="2">Belongs to the tellurite-resistance/dicarboxylate transporter (TDT) family.</text>
</comment>
<feature type="transmembrane region" description="Helical" evidence="8">
    <location>
        <begin position="140"/>
        <end position="157"/>
    </location>
</feature>
<feature type="transmembrane region" description="Helical" evidence="8">
    <location>
        <begin position="12"/>
        <end position="29"/>
    </location>
</feature>
<dbReference type="InterPro" id="IPR038665">
    <property type="entry name" value="Voltage-dep_anion_channel_sf"/>
</dbReference>
<evidence type="ECO:0000256" key="5">
    <source>
        <dbReference type="ARBA" id="ARBA00022692"/>
    </source>
</evidence>
<keyword evidence="7 8" id="KW-0472">Membrane</keyword>
<dbReference type="PANTHER" id="PTHR31686:SF1">
    <property type="entry name" value="SULFITE EFFLUX PUMP SSU1"/>
    <property type="match status" value="1"/>
</dbReference>
<evidence type="ECO:0000256" key="2">
    <source>
        <dbReference type="ARBA" id="ARBA00008566"/>
    </source>
</evidence>
<evidence type="ECO:0000313" key="9">
    <source>
        <dbReference type="EMBL" id="MEV0973880.1"/>
    </source>
</evidence>
<dbReference type="PANTHER" id="PTHR31686">
    <property type="match status" value="1"/>
</dbReference>
<feature type="transmembrane region" description="Helical" evidence="8">
    <location>
        <begin position="35"/>
        <end position="56"/>
    </location>
</feature>
<feature type="transmembrane region" description="Helical" evidence="8">
    <location>
        <begin position="315"/>
        <end position="339"/>
    </location>
</feature>
<comment type="caution">
    <text evidence="9">The sequence shown here is derived from an EMBL/GenBank/DDBJ whole genome shotgun (WGS) entry which is preliminary data.</text>
</comment>
<dbReference type="EMBL" id="JBFALK010000025">
    <property type="protein sequence ID" value="MEV0973880.1"/>
    <property type="molecule type" value="Genomic_DNA"/>
</dbReference>
<evidence type="ECO:0000256" key="4">
    <source>
        <dbReference type="ARBA" id="ARBA00022475"/>
    </source>
</evidence>
<comment type="subcellular location">
    <subcellularLocation>
        <location evidence="1">Cell membrane</location>
        <topology evidence="1">Multi-pass membrane protein</topology>
    </subcellularLocation>
</comment>
<sequence>MRAAAVRDLSPAYFAMVMATGIVSIDMRAMRLPALSAALLWVGAAGYAVLLVLYAWRLLACRAEMVRDLRDPGRAFGFFTFTAGTNVLGTRLAMEGRTGTAAVLLAVGAASWVLFSYLVPWAALLSRDGTKAIAGANGTWFVWVVGGQSVAVLAATLEPAASGWRNELALLAVMTWSISIWLYLAIAIVVAFRLMLFEMGPRDLTPPYWVAMGATAISVVAGTQISNMRGASAAAVAHDLSVHVSLLFWSFGSWIFVALIIAGWWRHIWSGVPLRYGPGLWSMVFPLGMYGAASHNLGTVAGLPIVVAIGDVEVWFGLLAWLLTFGAMAVHLAGGFRALGRPPDQDGRTTG</sequence>
<dbReference type="Gene3D" id="1.50.10.150">
    <property type="entry name" value="Voltage-dependent anion channel"/>
    <property type="match status" value="1"/>
</dbReference>
<accession>A0ABV3GQH7</accession>
<reference evidence="9 10" key="1">
    <citation type="submission" date="2024-06" db="EMBL/GenBank/DDBJ databases">
        <title>The Natural Products Discovery Center: Release of the First 8490 Sequenced Strains for Exploring Actinobacteria Biosynthetic Diversity.</title>
        <authorList>
            <person name="Kalkreuter E."/>
            <person name="Kautsar S.A."/>
            <person name="Yang D."/>
            <person name="Bader C.D."/>
            <person name="Teijaro C.N."/>
            <person name="Fluegel L."/>
            <person name="Davis C.M."/>
            <person name="Simpson J.R."/>
            <person name="Lauterbach L."/>
            <person name="Steele A.D."/>
            <person name="Gui C."/>
            <person name="Meng S."/>
            <person name="Li G."/>
            <person name="Viehrig K."/>
            <person name="Ye F."/>
            <person name="Su P."/>
            <person name="Kiefer A.F."/>
            <person name="Nichols A."/>
            <person name="Cepeda A.J."/>
            <person name="Yan W."/>
            <person name="Fan B."/>
            <person name="Jiang Y."/>
            <person name="Adhikari A."/>
            <person name="Zheng C.-J."/>
            <person name="Schuster L."/>
            <person name="Cowan T.M."/>
            <person name="Smanski M.J."/>
            <person name="Chevrette M.G."/>
            <person name="De Carvalho L.P.S."/>
            <person name="Shen B."/>
        </authorList>
    </citation>
    <scope>NUCLEOTIDE SEQUENCE [LARGE SCALE GENOMIC DNA]</scope>
    <source>
        <strain evidence="9 10">NPDC050100</strain>
    </source>
</reference>
<feature type="transmembrane region" description="Helical" evidence="8">
    <location>
        <begin position="287"/>
        <end position="309"/>
    </location>
</feature>
<dbReference type="InterPro" id="IPR004695">
    <property type="entry name" value="SLAC1/Mae1/Ssu1/TehA"/>
</dbReference>
<keyword evidence="6 8" id="KW-1133">Transmembrane helix</keyword>
<proteinExistence type="inferred from homology"/>
<keyword evidence="10" id="KW-1185">Reference proteome</keyword>
<feature type="transmembrane region" description="Helical" evidence="8">
    <location>
        <begin position="169"/>
        <end position="196"/>
    </location>
</feature>
<protein>
    <submittedName>
        <fullName evidence="9">Tellurite resistance/C4-dicarboxylate transporter family protein</fullName>
    </submittedName>
</protein>
<evidence type="ECO:0000256" key="6">
    <source>
        <dbReference type="ARBA" id="ARBA00022989"/>
    </source>
</evidence>
<evidence type="ECO:0000256" key="1">
    <source>
        <dbReference type="ARBA" id="ARBA00004651"/>
    </source>
</evidence>
<dbReference type="Pfam" id="PF03595">
    <property type="entry name" value="SLAC1"/>
    <property type="match status" value="1"/>
</dbReference>
<evidence type="ECO:0000256" key="3">
    <source>
        <dbReference type="ARBA" id="ARBA00022448"/>
    </source>
</evidence>
<organism evidence="9 10">
    <name type="scientific">Microtetraspora glauca</name>
    <dbReference type="NCBI Taxonomy" id="1996"/>
    <lineage>
        <taxon>Bacteria</taxon>
        <taxon>Bacillati</taxon>
        <taxon>Actinomycetota</taxon>
        <taxon>Actinomycetes</taxon>
        <taxon>Streptosporangiales</taxon>
        <taxon>Streptosporangiaceae</taxon>
        <taxon>Microtetraspora</taxon>
    </lineage>
</organism>
<gene>
    <name evidence="9" type="ORF">AB0I59_35255</name>
</gene>
<keyword evidence="5 8" id="KW-0812">Transmembrane</keyword>
<dbReference type="InterPro" id="IPR051629">
    <property type="entry name" value="Sulfite_efflux_TDT"/>
</dbReference>
<evidence type="ECO:0000256" key="8">
    <source>
        <dbReference type="SAM" id="Phobius"/>
    </source>
</evidence>
<dbReference type="RefSeq" id="WP_358139918.1">
    <property type="nucleotide sequence ID" value="NZ_JBFALK010000025.1"/>
</dbReference>
<keyword evidence="3" id="KW-0813">Transport</keyword>
<feature type="transmembrane region" description="Helical" evidence="8">
    <location>
        <begin position="208"/>
        <end position="226"/>
    </location>
</feature>
<feature type="transmembrane region" description="Helical" evidence="8">
    <location>
        <begin position="100"/>
        <end position="119"/>
    </location>
</feature>
<name>A0ABV3GQH7_MICGL</name>